<accession>A0A9J6QU12</accession>
<dbReference type="CDD" id="cd04301">
    <property type="entry name" value="NAT_SF"/>
    <property type="match status" value="1"/>
</dbReference>
<evidence type="ECO:0000259" key="3">
    <source>
        <dbReference type="PROSITE" id="PS51186"/>
    </source>
</evidence>
<reference evidence="4" key="1">
    <citation type="submission" date="2022-09" db="EMBL/GenBank/DDBJ databases">
        <title>Culturomic study of gut microbiota in children with autism spectrum disorder.</title>
        <authorList>
            <person name="Efimov B.A."/>
            <person name="Chaplin A.V."/>
            <person name="Sokolova S.R."/>
            <person name="Pikina A.P."/>
            <person name="Korzhanova M."/>
            <person name="Belova V."/>
            <person name="Korostin D."/>
        </authorList>
    </citation>
    <scope>NUCLEOTIDE SEQUENCE</scope>
    <source>
        <strain evidence="4">ASD5510</strain>
    </source>
</reference>
<dbReference type="InterPro" id="IPR000182">
    <property type="entry name" value="GNAT_dom"/>
</dbReference>
<dbReference type="PANTHER" id="PTHR10908:SF0">
    <property type="entry name" value="SEROTONIN N-ACETYLTRANSFERASE"/>
    <property type="match status" value="1"/>
</dbReference>
<feature type="domain" description="N-acetyltransferase" evidence="3">
    <location>
        <begin position="1"/>
        <end position="159"/>
    </location>
</feature>
<dbReference type="SUPFAM" id="SSF55729">
    <property type="entry name" value="Acyl-CoA N-acyltransferases (Nat)"/>
    <property type="match status" value="1"/>
</dbReference>
<evidence type="ECO:0000256" key="1">
    <source>
        <dbReference type="ARBA" id="ARBA00022679"/>
    </source>
</evidence>
<keyword evidence="2" id="KW-0012">Acyltransferase</keyword>
<evidence type="ECO:0000256" key="2">
    <source>
        <dbReference type="ARBA" id="ARBA00023315"/>
    </source>
</evidence>
<organism evidence="4 5">
    <name type="scientific">Hominibacterium faecale</name>
    <dbReference type="NCBI Taxonomy" id="2839743"/>
    <lineage>
        <taxon>Bacteria</taxon>
        <taxon>Bacillati</taxon>
        <taxon>Bacillota</taxon>
        <taxon>Clostridia</taxon>
        <taxon>Peptostreptococcales</taxon>
        <taxon>Anaerovoracaceae</taxon>
        <taxon>Hominibacterium</taxon>
    </lineage>
</organism>
<dbReference type="InterPro" id="IPR016181">
    <property type="entry name" value="Acyl_CoA_acyltransferase"/>
</dbReference>
<dbReference type="PROSITE" id="PS51186">
    <property type="entry name" value="GNAT"/>
    <property type="match status" value="1"/>
</dbReference>
<evidence type="ECO:0000313" key="5">
    <source>
        <dbReference type="Proteomes" id="UP001065549"/>
    </source>
</evidence>
<proteinExistence type="predicted"/>
<dbReference type="InterPro" id="IPR051635">
    <property type="entry name" value="SNAT-like"/>
</dbReference>
<comment type="caution">
    <text evidence="4">The sequence shown here is derived from an EMBL/GenBank/DDBJ whole genome shotgun (WGS) entry which is preliminary data.</text>
</comment>
<name>A0A9J6QU12_9FIRM</name>
<dbReference type="EMBL" id="JAOSHN010000003">
    <property type="protein sequence ID" value="MCU7378299.1"/>
    <property type="molecule type" value="Genomic_DNA"/>
</dbReference>
<sequence>MKLRRASMEDLTAVVSVEAGCFPQAEAAGKEAFAERLRVFGDHFWLLEDEGTLVGFINGLVTNEETIDDLMYEKADLHIENGAWQTVFGVDTIPQYRHKGCAALLLQRLITDAKKQGRKGCILTCKKELVHYYEKFGFQNWGQSQSVHGGALWYDMRLEF</sequence>
<evidence type="ECO:0000313" key="4">
    <source>
        <dbReference type="EMBL" id="MCU7378299.1"/>
    </source>
</evidence>
<dbReference type="AlphaFoldDB" id="A0A9J6QU12"/>
<keyword evidence="5" id="KW-1185">Reference proteome</keyword>
<protein>
    <submittedName>
        <fullName evidence="4">GNAT family N-acetyltransferase</fullName>
    </submittedName>
</protein>
<keyword evidence="1" id="KW-0808">Transferase</keyword>
<dbReference type="PANTHER" id="PTHR10908">
    <property type="entry name" value="SEROTONIN N-ACETYLTRANSFERASE"/>
    <property type="match status" value="1"/>
</dbReference>
<dbReference type="Proteomes" id="UP001065549">
    <property type="component" value="Unassembled WGS sequence"/>
</dbReference>
<dbReference type="GO" id="GO:0008080">
    <property type="term" value="F:N-acetyltransferase activity"/>
    <property type="evidence" value="ECO:0007669"/>
    <property type="project" value="UniProtKB-ARBA"/>
</dbReference>
<gene>
    <name evidence="4" type="ORF">OBO34_08010</name>
</gene>
<dbReference type="Gene3D" id="3.40.630.30">
    <property type="match status" value="1"/>
</dbReference>
<dbReference type="Pfam" id="PF00583">
    <property type="entry name" value="Acetyltransf_1"/>
    <property type="match status" value="1"/>
</dbReference>